<dbReference type="Proteomes" id="UP000286701">
    <property type="component" value="Unassembled WGS sequence"/>
</dbReference>
<keyword evidence="1" id="KW-0812">Transmembrane</keyword>
<evidence type="ECO:0000256" key="1">
    <source>
        <dbReference type="SAM" id="Phobius"/>
    </source>
</evidence>
<sequence length="292" mass="33369">MLPVNKKINKTHSELAAPGLCASCGTVVNDKFCGTCGEKQVDAHDFALKHYVEESVEGITHFDNKFFRTAKTLITKPGLLTADFSKGKRITYLKPFQLFITCNILFFFLAGSLNIFSQPLYSFYAYDPYVSFHTKETILQKAHNDAEFTTLAATFNGKVGTESKLYIALFIPTLALVFALIFFNTKRYFTEHLVFATHYFSFILIYFTLFTLLVIKPFYWFTHLEFSSTFDTITSVINMAVFGTYFTIAAKRFYKVGGYHAFSGAVITTVMFVGILTGYRLLIFYKLMWTMH</sequence>
<dbReference type="OrthoDB" id="7446256at2"/>
<gene>
    <name evidence="2" type="ORF">EPL05_20065</name>
</gene>
<proteinExistence type="predicted"/>
<evidence type="ECO:0000313" key="2">
    <source>
        <dbReference type="EMBL" id="RWY47891.1"/>
    </source>
</evidence>
<evidence type="ECO:0000313" key="3">
    <source>
        <dbReference type="Proteomes" id="UP000286701"/>
    </source>
</evidence>
<keyword evidence="1" id="KW-0472">Membrane</keyword>
<reference evidence="2 3" key="1">
    <citation type="submission" date="2019-01" db="EMBL/GenBank/DDBJ databases">
        <title>Mucilaginibacter antarcticum sp. nov., isolated from antarctic soil.</title>
        <authorList>
            <person name="Yan Y.-Q."/>
            <person name="Du Z.-J."/>
        </authorList>
    </citation>
    <scope>NUCLEOTIDE SEQUENCE [LARGE SCALE GENOMIC DNA]</scope>
    <source>
        <strain evidence="2 3">F01003</strain>
    </source>
</reference>
<feature type="transmembrane region" description="Helical" evidence="1">
    <location>
        <begin position="262"/>
        <end position="285"/>
    </location>
</feature>
<dbReference type="EMBL" id="SBIW01000012">
    <property type="protein sequence ID" value="RWY47891.1"/>
    <property type="molecule type" value="Genomic_DNA"/>
</dbReference>
<feature type="transmembrane region" description="Helical" evidence="1">
    <location>
        <begin position="165"/>
        <end position="183"/>
    </location>
</feature>
<dbReference type="AlphaFoldDB" id="A0A3S3V8G1"/>
<keyword evidence="1" id="KW-1133">Transmembrane helix</keyword>
<keyword evidence="3" id="KW-1185">Reference proteome</keyword>
<organism evidence="2 3">
    <name type="scientific">Mucilaginibacter gilvus</name>
    <dbReference type="NCBI Taxonomy" id="2305909"/>
    <lineage>
        <taxon>Bacteria</taxon>
        <taxon>Pseudomonadati</taxon>
        <taxon>Bacteroidota</taxon>
        <taxon>Sphingobacteriia</taxon>
        <taxon>Sphingobacteriales</taxon>
        <taxon>Sphingobacteriaceae</taxon>
        <taxon>Mucilaginibacter</taxon>
    </lineage>
</organism>
<dbReference type="Pfam" id="PF12412">
    <property type="entry name" value="DUF3667"/>
    <property type="match status" value="1"/>
</dbReference>
<feature type="transmembrane region" description="Helical" evidence="1">
    <location>
        <begin position="232"/>
        <end position="250"/>
    </location>
</feature>
<accession>A0A3S3V8G1</accession>
<protein>
    <submittedName>
        <fullName evidence="2">DUF3667 domain-containing protein</fullName>
    </submittedName>
</protein>
<feature type="transmembrane region" description="Helical" evidence="1">
    <location>
        <begin position="195"/>
        <end position="220"/>
    </location>
</feature>
<name>A0A3S3V8G1_9SPHI</name>
<comment type="caution">
    <text evidence="2">The sequence shown here is derived from an EMBL/GenBank/DDBJ whole genome shotgun (WGS) entry which is preliminary data.</text>
</comment>
<feature type="transmembrane region" description="Helical" evidence="1">
    <location>
        <begin position="96"/>
        <end position="116"/>
    </location>
</feature>
<dbReference type="InterPro" id="IPR022134">
    <property type="entry name" value="DUF3667"/>
</dbReference>